<evidence type="ECO:0000256" key="2">
    <source>
        <dbReference type="SAM" id="Phobius"/>
    </source>
</evidence>
<evidence type="ECO:0000313" key="4">
    <source>
        <dbReference type="EMBL" id="TBW21103.1"/>
    </source>
</evidence>
<dbReference type="RefSeq" id="WP_131281842.1">
    <property type="nucleotide sequence ID" value="NZ_JBHSLR010000002.1"/>
</dbReference>
<feature type="transmembrane region" description="Helical" evidence="2">
    <location>
        <begin position="156"/>
        <end position="172"/>
    </location>
</feature>
<dbReference type="Pfam" id="PF01757">
    <property type="entry name" value="Acyl_transf_3"/>
    <property type="match status" value="1"/>
</dbReference>
<evidence type="ECO:0000313" key="5">
    <source>
        <dbReference type="Proteomes" id="UP000293036"/>
    </source>
</evidence>
<keyword evidence="2" id="KW-0812">Transmembrane</keyword>
<gene>
    <name evidence="4" type="ORF">EZJ44_07310</name>
</gene>
<dbReference type="InterPro" id="IPR002656">
    <property type="entry name" value="Acyl_transf_3_dom"/>
</dbReference>
<feature type="transmembrane region" description="Helical" evidence="2">
    <location>
        <begin position="212"/>
        <end position="230"/>
    </location>
</feature>
<feature type="transmembrane region" description="Helical" evidence="2">
    <location>
        <begin position="179"/>
        <end position="200"/>
    </location>
</feature>
<dbReference type="GO" id="GO:0016747">
    <property type="term" value="F:acyltransferase activity, transferring groups other than amino-acyl groups"/>
    <property type="evidence" value="ECO:0007669"/>
    <property type="project" value="InterPro"/>
</dbReference>
<feature type="transmembrane region" description="Helical" evidence="2">
    <location>
        <begin position="269"/>
        <end position="289"/>
    </location>
</feature>
<dbReference type="GO" id="GO:0016020">
    <property type="term" value="C:membrane"/>
    <property type="evidence" value="ECO:0007669"/>
    <property type="project" value="TreeGrafter"/>
</dbReference>
<feature type="transmembrane region" description="Helical" evidence="2">
    <location>
        <begin position="45"/>
        <end position="66"/>
    </location>
</feature>
<dbReference type="Proteomes" id="UP000293036">
    <property type="component" value="Unassembled WGS sequence"/>
</dbReference>
<keyword evidence="2" id="KW-0472">Membrane</keyword>
<feature type="transmembrane region" description="Helical" evidence="2">
    <location>
        <begin position="21"/>
        <end position="39"/>
    </location>
</feature>
<feature type="compositionally biased region" description="Gly residues" evidence="1">
    <location>
        <begin position="452"/>
        <end position="470"/>
    </location>
</feature>
<dbReference type="InterPro" id="IPR050879">
    <property type="entry name" value="Acyltransferase_3"/>
</dbReference>
<dbReference type="SUPFAM" id="SSF52266">
    <property type="entry name" value="SGNH hydrolase"/>
    <property type="match status" value="1"/>
</dbReference>
<reference evidence="4 5" key="1">
    <citation type="submission" date="2019-02" db="EMBL/GenBank/DDBJ databases">
        <title>Arcanobacterium bovis sp. nov., isolated from the milk of a cow with mastitis.</title>
        <authorList>
            <person name="Sammra O."/>
            <person name="Foster G."/>
            <person name="Hassan A."/>
            <person name="Alssahen M."/>
            <person name="Laemmler C."/>
            <person name="Borowiak M."/>
            <person name="Malorny B."/>
            <person name="Abdulmawjood A."/>
        </authorList>
    </citation>
    <scope>NUCLEOTIDE SEQUENCE [LARGE SCALE GENOMIC DNA]</scope>
    <source>
        <strain evidence="4 5">C605018/01/1</strain>
    </source>
</reference>
<comment type="caution">
    <text evidence="4">The sequence shown here is derived from an EMBL/GenBank/DDBJ whole genome shotgun (WGS) entry which is preliminary data.</text>
</comment>
<dbReference type="PANTHER" id="PTHR23028">
    <property type="entry name" value="ACETYLTRANSFERASE"/>
    <property type="match status" value="1"/>
</dbReference>
<sequence length="658" mass="72019">MQIQKPENSAISPSPTFRLGGLDGLRAIACIAVLVYHTWATILPGGFLGVDVFFVLSGFLITSLLVKDLENYGTIRIARFWMRRWRRLFPAVFTAVFVTVPIAALINTDILVKLRSQVLGAFTFTYNWVSIATGSEYFEQGSPNLLTNMWTLAVEQQFYILWPVIMMGLWWLNRSLRIASPLILAAASLGLMAYLVAGGADVTRAYMGTDSHAFGLMIGAAIAIMAGSVLEPSDEQRPHVPAQIMGILSVLGLVGVFACFVFADEHISITYPWVMLIVAVCTALISLGMTARYQQAGSVAYRLRAFLDLRPFTWIGERSYGIYLWHWPVVVIWQTVFPDVHPALTTLIIGGVSITAAALSFKYVENPMRYNGINATLRQWFGVLCTQVSTMRQSNDGDSSVLTKKWFAAMRLFAAVLCSSLFVYALVAAPVESEVEAGFQKSEQASQQNGNGANGQGAQQGGVQNGGQQGGAAAQPDKDAVTKAEAIVTGEHITVLGDSVIAMVDPVMANKWPGIVVDGEKNRSQHSISPLIQQHLADNTLRHYVVIGVANNGTIRDSDIDRWLQEIGPDRVLVLITGHGTARTTWIPESNAAIARAKERYPQQVTIADWYTIVEQNPDAVYRDRTHPNPDGNPLFVAEVEKALNEGSKLTPSVEAKK</sequence>
<dbReference type="AlphaFoldDB" id="A0A4Q9UZD5"/>
<feature type="region of interest" description="Disordered" evidence="1">
    <location>
        <begin position="440"/>
        <end position="478"/>
    </location>
</feature>
<proteinExistence type="predicted"/>
<keyword evidence="4" id="KW-0012">Acyltransferase</keyword>
<organism evidence="4 5">
    <name type="scientific">Arcanobacterium bovis</name>
    <dbReference type="NCBI Taxonomy" id="2529275"/>
    <lineage>
        <taxon>Bacteria</taxon>
        <taxon>Bacillati</taxon>
        <taxon>Actinomycetota</taxon>
        <taxon>Actinomycetes</taxon>
        <taxon>Actinomycetales</taxon>
        <taxon>Actinomycetaceae</taxon>
        <taxon>Arcanobacterium</taxon>
    </lineage>
</organism>
<dbReference type="OrthoDB" id="3404679at2"/>
<protein>
    <submittedName>
        <fullName evidence="4">Acyltransferase</fullName>
    </submittedName>
</protein>
<dbReference type="PANTHER" id="PTHR23028:SF53">
    <property type="entry name" value="ACYL_TRANSF_3 DOMAIN-CONTAINING PROTEIN"/>
    <property type="match status" value="1"/>
</dbReference>
<dbReference type="GO" id="GO:0009103">
    <property type="term" value="P:lipopolysaccharide biosynthetic process"/>
    <property type="evidence" value="ECO:0007669"/>
    <property type="project" value="TreeGrafter"/>
</dbReference>
<name>A0A4Q9UZD5_9ACTO</name>
<keyword evidence="2" id="KW-1133">Transmembrane helix</keyword>
<accession>A0A4Q9UZD5</accession>
<evidence type="ECO:0000256" key="1">
    <source>
        <dbReference type="SAM" id="MobiDB-lite"/>
    </source>
</evidence>
<feature type="transmembrane region" description="Helical" evidence="2">
    <location>
        <begin position="87"/>
        <end position="106"/>
    </location>
</feature>
<keyword evidence="4" id="KW-0808">Transferase</keyword>
<feature type="domain" description="Acyltransferase 3" evidence="3">
    <location>
        <begin position="21"/>
        <end position="358"/>
    </location>
</feature>
<dbReference type="EMBL" id="SJDT01000005">
    <property type="protein sequence ID" value="TBW21103.1"/>
    <property type="molecule type" value="Genomic_DNA"/>
</dbReference>
<keyword evidence="5" id="KW-1185">Reference proteome</keyword>
<feature type="transmembrane region" description="Helical" evidence="2">
    <location>
        <begin position="412"/>
        <end position="431"/>
    </location>
</feature>
<feature type="transmembrane region" description="Helical" evidence="2">
    <location>
        <begin position="242"/>
        <end position="263"/>
    </location>
</feature>
<feature type="transmembrane region" description="Helical" evidence="2">
    <location>
        <begin position="343"/>
        <end position="361"/>
    </location>
</feature>
<evidence type="ECO:0000259" key="3">
    <source>
        <dbReference type="Pfam" id="PF01757"/>
    </source>
</evidence>